<protein>
    <submittedName>
        <fullName evidence="2">Uncharacterized protein</fullName>
    </submittedName>
</protein>
<dbReference type="InterPro" id="IPR038052">
    <property type="entry name" value="Chaperonin_RbcX_sf"/>
</dbReference>
<name>C1E5B3_MICCC</name>
<feature type="region of interest" description="Disordered" evidence="1">
    <location>
        <begin position="34"/>
        <end position="58"/>
    </location>
</feature>
<evidence type="ECO:0000313" key="2">
    <source>
        <dbReference type="EMBL" id="ACO62485.1"/>
    </source>
</evidence>
<keyword evidence="3" id="KW-1185">Reference proteome</keyword>
<dbReference type="Gene3D" id="1.10.1200.210">
    <property type="entry name" value="Chaperonin-like RbcX"/>
    <property type="match status" value="1"/>
</dbReference>
<feature type="region of interest" description="Disordered" evidence="1">
    <location>
        <begin position="207"/>
        <end position="248"/>
    </location>
</feature>
<gene>
    <name evidence="2" type="ORF">MICPUN_57537</name>
</gene>
<sequence length="248" mass="27685">MSSLAQQIYAGLGAPHRTLARPRATRGLRVVNMAGQKDGMGGPRNRTGRTHDPYSTPLRDANRDRLYGMLTARAAATLLTYLTELNKTTAQFFQEYMAKNPIPYAYWESGKVKDVSGETFIQGLLTMGPRHIDEKYRQSYITVDPPALAVRLLDIRLALRDEFVADLAWVKEENADIMKVACMSNLESSASLDCDIDFDNMDEDDNFGGIPEEEYIPSGSSVDRDDGPSWSYESMRGREIQGEGVDVD</sequence>
<dbReference type="RefSeq" id="XP_002501227.1">
    <property type="nucleotide sequence ID" value="XM_002501181.1"/>
</dbReference>
<dbReference type="SUPFAM" id="SSF158615">
    <property type="entry name" value="RbcX-like"/>
    <property type="match status" value="1"/>
</dbReference>
<organism evidence="2 3">
    <name type="scientific">Micromonas commoda (strain RCC299 / NOUM17 / CCMP2709)</name>
    <name type="common">Picoplanktonic green alga</name>
    <dbReference type="NCBI Taxonomy" id="296587"/>
    <lineage>
        <taxon>Eukaryota</taxon>
        <taxon>Viridiplantae</taxon>
        <taxon>Chlorophyta</taxon>
        <taxon>Mamiellophyceae</taxon>
        <taxon>Mamiellales</taxon>
        <taxon>Mamiellaceae</taxon>
        <taxon>Micromonas</taxon>
    </lineage>
</organism>
<dbReference type="AlphaFoldDB" id="C1E5B3"/>
<evidence type="ECO:0000313" key="3">
    <source>
        <dbReference type="Proteomes" id="UP000002009"/>
    </source>
</evidence>
<dbReference type="Proteomes" id="UP000002009">
    <property type="component" value="Chromosome 4"/>
</dbReference>
<dbReference type="InParanoid" id="C1E5B3"/>
<dbReference type="STRING" id="296587.C1E5B3"/>
<dbReference type="EMBL" id="CP001325">
    <property type="protein sequence ID" value="ACO62485.1"/>
    <property type="molecule type" value="Genomic_DNA"/>
</dbReference>
<proteinExistence type="predicted"/>
<dbReference type="OMA" id="TGRTHDP"/>
<evidence type="ECO:0000256" key="1">
    <source>
        <dbReference type="SAM" id="MobiDB-lite"/>
    </source>
</evidence>
<reference evidence="2 3" key="1">
    <citation type="journal article" date="2009" name="Science">
        <title>Green evolution and dynamic adaptations revealed by genomes of the marine picoeukaryotes Micromonas.</title>
        <authorList>
            <person name="Worden A.Z."/>
            <person name="Lee J.H."/>
            <person name="Mock T."/>
            <person name="Rouze P."/>
            <person name="Simmons M.P."/>
            <person name="Aerts A.L."/>
            <person name="Allen A.E."/>
            <person name="Cuvelier M.L."/>
            <person name="Derelle E."/>
            <person name="Everett M.V."/>
            <person name="Foulon E."/>
            <person name="Grimwood J."/>
            <person name="Gundlach H."/>
            <person name="Henrissat B."/>
            <person name="Napoli C."/>
            <person name="McDonald S.M."/>
            <person name="Parker M.S."/>
            <person name="Rombauts S."/>
            <person name="Salamov A."/>
            <person name="Von Dassow P."/>
            <person name="Badger J.H."/>
            <person name="Coutinho P.M."/>
            <person name="Demir E."/>
            <person name="Dubchak I."/>
            <person name="Gentemann C."/>
            <person name="Eikrem W."/>
            <person name="Gready J.E."/>
            <person name="John U."/>
            <person name="Lanier W."/>
            <person name="Lindquist E.A."/>
            <person name="Lucas S."/>
            <person name="Mayer K.F."/>
            <person name="Moreau H."/>
            <person name="Not F."/>
            <person name="Otillar R."/>
            <person name="Panaud O."/>
            <person name="Pangilinan J."/>
            <person name="Paulsen I."/>
            <person name="Piegu B."/>
            <person name="Poliakov A."/>
            <person name="Robbens S."/>
            <person name="Schmutz J."/>
            <person name="Toulza E."/>
            <person name="Wyss T."/>
            <person name="Zelensky A."/>
            <person name="Zhou K."/>
            <person name="Armbrust E.V."/>
            <person name="Bhattacharya D."/>
            <person name="Goodenough U.W."/>
            <person name="Van de Peer Y."/>
            <person name="Grigoriev I.V."/>
        </authorList>
    </citation>
    <scope>NUCLEOTIDE SEQUENCE [LARGE SCALE GENOMIC DNA]</scope>
    <source>
        <strain evidence="3">RCC299 / NOUM17</strain>
    </source>
</reference>
<accession>C1E5B3</accession>
<dbReference type="OrthoDB" id="546456at2759"/>
<dbReference type="KEGG" id="mis:MICPUN_57537"/>
<dbReference type="GeneID" id="8242513"/>